<reference evidence="4" key="1">
    <citation type="submission" date="2021-11" db="EMBL/GenBank/DDBJ databases">
        <title>Description of novel Flavobacterium species.</title>
        <authorList>
            <person name="Saticioglu I.B."/>
            <person name="Ay H."/>
            <person name="Altun S."/>
            <person name="Duman M."/>
        </authorList>
    </citation>
    <scope>NUCLEOTIDE SEQUENCE</scope>
    <source>
        <strain evidence="4">F-65</strain>
    </source>
</reference>
<protein>
    <submittedName>
        <fullName evidence="4">SDR family NAD(P)-dependent oxidoreductase</fullName>
    </submittedName>
</protein>
<dbReference type="InterPro" id="IPR002347">
    <property type="entry name" value="SDR_fam"/>
</dbReference>
<dbReference type="PANTHER" id="PTHR44196">
    <property type="entry name" value="DEHYDROGENASE/REDUCTASE SDR FAMILY MEMBER 7B"/>
    <property type="match status" value="1"/>
</dbReference>
<name>A0ABS8MRF6_9FLAO</name>
<sequence length="264" mass="29575">MEAQEELKDQFVVITGASQGLGKEFALEFAKRKMNLILVSLPNQGLSEFSNEIAKEYTVKTAYFETDLSISDNVLALSNWINKNFKIHILINNAGTGGSKKFIDAKVDYINTIMQLNVVATSILTHQLLPNLMEQKQSYILNISSMAAFSPIGYKTVYPASKTFIHSFSRGLYQELKDTNVFVSVVNPGAMKTNDEIKARIEKQGFLGKLTLLDPQKVAQYCIKQLLKKNTVIMVNPISWAILQILPIGIRLPLMTRAIKREIG</sequence>
<dbReference type="InterPro" id="IPR036291">
    <property type="entry name" value="NAD(P)-bd_dom_sf"/>
</dbReference>
<comment type="similarity">
    <text evidence="1 3">Belongs to the short-chain dehydrogenases/reductases (SDR) family.</text>
</comment>
<dbReference type="RefSeq" id="WP_229987397.1">
    <property type="nucleotide sequence ID" value="NZ_JAJJMO010000001.1"/>
</dbReference>
<dbReference type="EMBL" id="JAJJMO010000001">
    <property type="protein sequence ID" value="MCC9070727.1"/>
    <property type="molecule type" value="Genomic_DNA"/>
</dbReference>
<evidence type="ECO:0000313" key="4">
    <source>
        <dbReference type="EMBL" id="MCC9070727.1"/>
    </source>
</evidence>
<dbReference type="Proteomes" id="UP001430919">
    <property type="component" value="Unassembled WGS sequence"/>
</dbReference>
<dbReference type="PRINTS" id="PR00081">
    <property type="entry name" value="GDHRDH"/>
</dbReference>
<dbReference type="PANTHER" id="PTHR44196:SF2">
    <property type="entry name" value="SHORT-CHAIN DEHYDROGENASE-RELATED"/>
    <property type="match status" value="1"/>
</dbReference>
<evidence type="ECO:0000256" key="3">
    <source>
        <dbReference type="RuleBase" id="RU000363"/>
    </source>
</evidence>
<dbReference type="Gene3D" id="3.40.50.720">
    <property type="entry name" value="NAD(P)-binding Rossmann-like Domain"/>
    <property type="match status" value="1"/>
</dbReference>
<comment type="caution">
    <text evidence="4">The sequence shown here is derived from an EMBL/GenBank/DDBJ whole genome shotgun (WGS) entry which is preliminary data.</text>
</comment>
<evidence type="ECO:0000313" key="5">
    <source>
        <dbReference type="Proteomes" id="UP001430919"/>
    </source>
</evidence>
<gene>
    <name evidence="4" type="ORF">LNQ49_03810</name>
</gene>
<dbReference type="PRINTS" id="PR00080">
    <property type="entry name" value="SDRFAMILY"/>
</dbReference>
<proteinExistence type="inferred from homology"/>
<evidence type="ECO:0000256" key="2">
    <source>
        <dbReference type="ARBA" id="ARBA00023002"/>
    </source>
</evidence>
<evidence type="ECO:0000256" key="1">
    <source>
        <dbReference type="ARBA" id="ARBA00006484"/>
    </source>
</evidence>
<dbReference type="Pfam" id="PF00106">
    <property type="entry name" value="adh_short"/>
    <property type="match status" value="1"/>
</dbReference>
<accession>A0ABS8MRF6</accession>
<keyword evidence="2" id="KW-0560">Oxidoreductase</keyword>
<organism evidence="4 5">
    <name type="scientific">Flavobacterium pisciphilum</name>
    <dbReference type="NCBI Taxonomy" id="2893755"/>
    <lineage>
        <taxon>Bacteria</taxon>
        <taxon>Pseudomonadati</taxon>
        <taxon>Bacteroidota</taxon>
        <taxon>Flavobacteriia</taxon>
        <taxon>Flavobacteriales</taxon>
        <taxon>Flavobacteriaceae</taxon>
        <taxon>Flavobacterium</taxon>
    </lineage>
</organism>
<dbReference type="PIRSF" id="PIRSF000126">
    <property type="entry name" value="11-beta-HSD1"/>
    <property type="match status" value="1"/>
</dbReference>
<dbReference type="SUPFAM" id="SSF51735">
    <property type="entry name" value="NAD(P)-binding Rossmann-fold domains"/>
    <property type="match status" value="1"/>
</dbReference>
<keyword evidence="5" id="KW-1185">Reference proteome</keyword>